<sequence>MVVIWTRIFPNTDEEQTSPFRSHPRTSNMPPRNAKPIKYFNLIFSMTLIREIVKQTNSNKLYKEFGIKIISLVLIWKKRLYKYFASLTPCKTDLDCLPASMKQTVKKPHFGVLEISDANSLHDAIRATVAAKIPKIINTIVATIYMSVLDLRILRSSGRTSWFGNN</sequence>
<proteinExistence type="predicted"/>
<evidence type="ECO:0000313" key="1">
    <source>
        <dbReference type="EMBL" id="KAJ8306984.1"/>
    </source>
</evidence>
<dbReference type="Proteomes" id="UP001217089">
    <property type="component" value="Unassembled WGS sequence"/>
</dbReference>
<dbReference type="EMBL" id="JARBDR010000793">
    <property type="protein sequence ID" value="KAJ8306984.1"/>
    <property type="molecule type" value="Genomic_DNA"/>
</dbReference>
<name>A0ABQ9EP42_TEGGR</name>
<protein>
    <submittedName>
        <fullName evidence="1">Uncharacterized protein</fullName>
    </submittedName>
</protein>
<reference evidence="1 2" key="1">
    <citation type="submission" date="2022-12" db="EMBL/GenBank/DDBJ databases">
        <title>Chromosome-level genome of Tegillarca granosa.</title>
        <authorList>
            <person name="Kim J."/>
        </authorList>
    </citation>
    <scope>NUCLEOTIDE SEQUENCE [LARGE SCALE GENOMIC DNA]</scope>
    <source>
        <strain evidence="1">Teg-2019</strain>
        <tissue evidence="1">Adductor muscle</tissue>
    </source>
</reference>
<organism evidence="1 2">
    <name type="scientific">Tegillarca granosa</name>
    <name type="common">Malaysian cockle</name>
    <name type="synonym">Anadara granosa</name>
    <dbReference type="NCBI Taxonomy" id="220873"/>
    <lineage>
        <taxon>Eukaryota</taxon>
        <taxon>Metazoa</taxon>
        <taxon>Spiralia</taxon>
        <taxon>Lophotrochozoa</taxon>
        <taxon>Mollusca</taxon>
        <taxon>Bivalvia</taxon>
        <taxon>Autobranchia</taxon>
        <taxon>Pteriomorphia</taxon>
        <taxon>Arcoida</taxon>
        <taxon>Arcoidea</taxon>
        <taxon>Arcidae</taxon>
        <taxon>Tegillarca</taxon>
    </lineage>
</organism>
<keyword evidence="2" id="KW-1185">Reference proteome</keyword>
<comment type="caution">
    <text evidence="1">The sequence shown here is derived from an EMBL/GenBank/DDBJ whole genome shotgun (WGS) entry which is preliminary data.</text>
</comment>
<accession>A0ABQ9EP42</accession>
<evidence type="ECO:0000313" key="2">
    <source>
        <dbReference type="Proteomes" id="UP001217089"/>
    </source>
</evidence>
<gene>
    <name evidence="1" type="ORF">KUTeg_015068</name>
</gene>